<dbReference type="PROSITE" id="PS00678">
    <property type="entry name" value="WD_REPEATS_1"/>
    <property type="match status" value="2"/>
</dbReference>
<evidence type="ECO:0000256" key="4">
    <source>
        <dbReference type="ARBA" id="ARBA00023204"/>
    </source>
</evidence>
<evidence type="ECO:0000313" key="7">
    <source>
        <dbReference type="EMBL" id="KAL1504420.1"/>
    </source>
</evidence>
<protein>
    <recommendedName>
        <fullName evidence="9">Guanine nucleotide-binding protein subunit beta-like protein</fullName>
    </recommendedName>
</protein>
<evidence type="ECO:0000256" key="5">
    <source>
        <dbReference type="PROSITE-ProRule" id="PRU00221"/>
    </source>
</evidence>
<evidence type="ECO:0000256" key="2">
    <source>
        <dbReference type="ARBA" id="ARBA00022737"/>
    </source>
</evidence>
<dbReference type="InterPro" id="IPR001680">
    <property type="entry name" value="WD40_rpt"/>
</dbReference>
<dbReference type="InterPro" id="IPR020472">
    <property type="entry name" value="WD40_PAC1"/>
</dbReference>
<keyword evidence="3" id="KW-0227">DNA damage</keyword>
<dbReference type="PRINTS" id="PR00320">
    <property type="entry name" value="GPROTEINBRPT"/>
</dbReference>
<feature type="repeat" description="WD" evidence="5">
    <location>
        <begin position="353"/>
        <end position="384"/>
    </location>
</feature>
<dbReference type="PANTHER" id="PTHR46202">
    <property type="entry name" value="DNA EXCISION REPAIR PROTEIN ERCC-8"/>
    <property type="match status" value="1"/>
</dbReference>
<evidence type="ECO:0000256" key="1">
    <source>
        <dbReference type="ARBA" id="ARBA00022574"/>
    </source>
</evidence>
<accession>A0AB34IQU0</accession>
<dbReference type="Gene3D" id="2.130.10.10">
    <property type="entry name" value="YVTN repeat-like/Quinoprotein amine dehydrogenase"/>
    <property type="match status" value="1"/>
</dbReference>
<dbReference type="Pfam" id="PF00400">
    <property type="entry name" value="WD40"/>
    <property type="match status" value="3"/>
</dbReference>
<evidence type="ECO:0008006" key="9">
    <source>
        <dbReference type="Google" id="ProtNLM"/>
    </source>
</evidence>
<keyword evidence="8" id="KW-1185">Reference proteome</keyword>
<dbReference type="PANTHER" id="PTHR46202:SF1">
    <property type="entry name" value="DNA EXCISION REPAIR PROTEIN ERCC-8"/>
    <property type="match status" value="1"/>
</dbReference>
<comment type="caution">
    <text evidence="7">The sequence shown here is derived from an EMBL/GenBank/DDBJ whole genome shotgun (WGS) entry which is preliminary data.</text>
</comment>
<dbReference type="GO" id="GO:0043161">
    <property type="term" value="P:proteasome-mediated ubiquitin-dependent protein catabolic process"/>
    <property type="evidence" value="ECO:0007669"/>
    <property type="project" value="TreeGrafter"/>
</dbReference>
<dbReference type="Proteomes" id="UP001515480">
    <property type="component" value="Unassembled WGS sequence"/>
</dbReference>
<name>A0AB34IQU0_PRYPA</name>
<feature type="repeat" description="WD" evidence="5">
    <location>
        <begin position="114"/>
        <end position="144"/>
    </location>
</feature>
<dbReference type="SUPFAM" id="SSF50978">
    <property type="entry name" value="WD40 repeat-like"/>
    <property type="match status" value="1"/>
</dbReference>
<dbReference type="InterPro" id="IPR019775">
    <property type="entry name" value="WD40_repeat_CS"/>
</dbReference>
<organism evidence="7 8">
    <name type="scientific">Prymnesium parvum</name>
    <name type="common">Toxic golden alga</name>
    <dbReference type="NCBI Taxonomy" id="97485"/>
    <lineage>
        <taxon>Eukaryota</taxon>
        <taxon>Haptista</taxon>
        <taxon>Haptophyta</taxon>
        <taxon>Prymnesiophyceae</taxon>
        <taxon>Prymnesiales</taxon>
        <taxon>Prymnesiaceae</taxon>
        <taxon>Prymnesium</taxon>
    </lineage>
</organism>
<dbReference type="PROSITE" id="PS50082">
    <property type="entry name" value="WD_REPEATS_2"/>
    <property type="match status" value="5"/>
</dbReference>
<dbReference type="AlphaFoldDB" id="A0AB34IQU0"/>
<evidence type="ECO:0000256" key="6">
    <source>
        <dbReference type="SAM" id="MobiDB-lite"/>
    </source>
</evidence>
<gene>
    <name evidence="7" type="ORF">AB1Y20_010826</name>
</gene>
<feature type="compositionally biased region" description="Low complexity" evidence="6">
    <location>
        <begin position="455"/>
        <end position="464"/>
    </location>
</feature>
<dbReference type="SMART" id="SM00320">
    <property type="entry name" value="WD40"/>
    <property type="match status" value="5"/>
</dbReference>
<dbReference type="InterPro" id="IPR036322">
    <property type="entry name" value="WD40_repeat_dom_sf"/>
</dbReference>
<feature type="repeat" description="WD" evidence="5">
    <location>
        <begin position="51"/>
        <end position="85"/>
    </location>
</feature>
<evidence type="ECO:0000313" key="8">
    <source>
        <dbReference type="Proteomes" id="UP001515480"/>
    </source>
</evidence>
<keyword evidence="2" id="KW-0677">Repeat</keyword>
<keyword evidence="1 5" id="KW-0853">WD repeat</keyword>
<dbReference type="EMBL" id="JBGBPQ010000020">
    <property type="protein sequence ID" value="KAL1504420.1"/>
    <property type="molecule type" value="Genomic_DNA"/>
</dbReference>
<dbReference type="GO" id="GO:0031464">
    <property type="term" value="C:Cul4A-RING E3 ubiquitin ligase complex"/>
    <property type="evidence" value="ECO:0007669"/>
    <property type="project" value="TreeGrafter"/>
</dbReference>
<feature type="region of interest" description="Disordered" evidence="6">
    <location>
        <begin position="398"/>
        <end position="474"/>
    </location>
</feature>
<dbReference type="GO" id="GO:0006283">
    <property type="term" value="P:transcription-coupled nucleotide-excision repair"/>
    <property type="evidence" value="ECO:0007669"/>
    <property type="project" value="InterPro"/>
</dbReference>
<reference evidence="7 8" key="1">
    <citation type="journal article" date="2024" name="Science">
        <title>Giant polyketide synthase enzymes in the biosynthesis of giant marine polyether toxins.</title>
        <authorList>
            <person name="Fallon T.R."/>
            <person name="Shende V.V."/>
            <person name="Wierzbicki I.H."/>
            <person name="Pendleton A.L."/>
            <person name="Watervoot N.F."/>
            <person name="Auber R.P."/>
            <person name="Gonzalez D.J."/>
            <person name="Wisecaver J.H."/>
            <person name="Moore B.S."/>
        </authorList>
    </citation>
    <scope>NUCLEOTIDE SEQUENCE [LARGE SCALE GENOMIC DNA]</scope>
    <source>
        <strain evidence="7 8">12B1</strain>
    </source>
</reference>
<dbReference type="GO" id="GO:0000109">
    <property type="term" value="C:nucleotide-excision repair complex"/>
    <property type="evidence" value="ECO:0007669"/>
    <property type="project" value="TreeGrafter"/>
</dbReference>
<feature type="repeat" description="WD" evidence="5">
    <location>
        <begin position="197"/>
        <end position="239"/>
    </location>
</feature>
<dbReference type="GO" id="GO:0000209">
    <property type="term" value="P:protein polyubiquitination"/>
    <property type="evidence" value="ECO:0007669"/>
    <property type="project" value="TreeGrafter"/>
</dbReference>
<sequence>MRAAPPPPAASLPHRLALREAHGRRLSPRLLSDLSSLRWRALALSLHTELAPSHSSAVTTLSLDPLASRYLLSGAADASLALYDLPDLPSPPSSHPPAPTPPLAFLTPHHDGVHTRALSSVQWLPRDTGAFLTAGRDGLVALWDTSRLAAACTFPLAAAVASAALSSAPAAPPLIAAASAAAVTLCDPLSGAASHTLRGHAAAVAAVAWHPRQPHLLLSAAEDRSIRVWDVRRANACVRCLSMHDTREERARRGGGGGAAGGEAHRAGVTSLAFSADGAVLVSAGRDHRLRLWDADSGVHLNVHFAGATNTQRGMKQIALSGGSSLHSTYIFFPSLEGIHTYALMSGKKTGVLKGHFGATTCCVASAHGERLFSGGDDSTINAWTPPPCGVVRPSAAEQAFAAAPPPAAAPPWEYHPADGRPSTGGRGEAEAPPPRPVAAAADVDAWSDDEEAALGEAARARTPAVRRKRRRGS</sequence>
<feature type="repeat" description="WD" evidence="5">
    <location>
        <begin position="262"/>
        <end position="303"/>
    </location>
</feature>
<dbReference type="InterPro" id="IPR042238">
    <property type="entry name" value="Rad28/ERCC8/Ckn1/ATCSA-1"/>
</dbReference>
<feature type="compositionally biased region" description="Basic residues" evidence="6">
    <location>
        <begin position="465"/>
        <end position="474"/>
    </location>
</feature>
<evidence type="ECO:0000256" key="3">
    <source>
        <dbReference type="ARBA" id="ARBA00022763"/>
    </source>
</evidence>
<keyword evidence="4" id="KW-0234">DNA repair</keyword>
<proteinExistence type="predicted"/>
<dbReference type="PROSITE" id="PS50294">
    <property type="entry name" value="WD_REPEATS_REGION"/>
    <property type="match status" value="2"/>
</dbReference>
<dbReference type="InterPro" id="IPR015943">
    <property type="entry name" value="WD40/YVTN_repeat-like_dom_sf"/>
</dbReference>